<sequence>MKDTLYTIPLTDAFKAEDECPFCFIYRNLEQDAISFTLGASYMEDDIREKTDALGFCKEHYKKLYDYGNRLGLAFILQTHYVALQKTLKSTLSHTRAQNLSLLQKLKKGAKVQSASTHTPATQKLNDTLSSCYVCSRIDYNFDRYIKTFFYLLTTNEEFKTLFINSKGFCLPHFTKLLEEAPYHLKEKDQTFFLEESQKKLQESLARIEEDLSWFIDKYDYRNSAAPWKNAKDAIPRGIQKLSGIYVQDEPFKETK</sequence>
<name>A0A926ENB9_9FIRM</name>
<dbReference type="Proteomes" id="UP000655830">
    <property type="component" value="Unassembled WGS sequence"/>
</dbReference>
<dbReference type="Pfam" id="PF19538">
    <property type="entry name" value="DUF6062"/>
    <property type="match status" value="1"/>
</dbReference>
<organism evidence="1 2">
    <name type="scientific">Zhenhengia yiwuensis</name>
    <dbReference type="NCBI Taxonomy" id="2763666"/>
    <lineage>
        <taxon>Bacteria</taxon>
        <taxon>Bacillati</taxon>
        <taxon>Bacillota</taxon>
        <taxon>Clostridia</taxon>
        <taxon>Lachnospirales</taxon>
        <taxon>Lachnospiraceae</taxon>
        <taxon>Zhenhengia</taxon>
    </lineage>
</organism>
<protein>
    <recommendedName>
        <fullName evidence="3">ABC transporter substrate-binding protein</fullName>
    </recommendedName>
</protein>
<dbReference type="AlphaFoldDB" id="A0A926ENB9"/>
<accession>A0A926ENB9</accession>
<proteinExistence type="predicted"/>
<evidence type="ECO:0000313" key="2">
    <source>
        <dbReference type="Proteomes" id="UP000655830"/>
    </source>
</evidence>
<dbReference type="InterPro" id="IPR045706">
    <property type="entry name" value="DUF6062"/>
</dbReference>
<dbReference type="RefSeq" id="WP_249333993.1">
    <property type="nucleotide sequence ID" value="NZ_JACRSY010000040.1"/>
</dbReference>
<dbReference type="EMBL" id="JACRSY010000040">
    <property type="protein sequence ID" value="MBC8581193.1"/>
    <property type="molecule type" value="Genomic_DNA"/>
</dbReference>
<evidence type="ECO:0008006" key="3">
    <source>
        <dbReference type="Google" id="ProtNLM"/>
    </source>
</evidence>
<keyword evidence="2" id="KW-1185">Reference proteome</keyword>
<gene>
    <name evidence="1" type="ORF">H8718_16935</name>
</gene>
<evidence type="ECO:0000313" key="1">
    <source>
        <dbReference type="EMBL" id="MBC8581193.1"/>
    </source>
</evidence>
<reference evidence="1" key="1">
    <citation type="submission" date="2020-08" db="EMBL/GenBank/DDBJ databases">
        <title>Genome public.</title>
        <authorList>
            <person name="Liu C."/>
            <person name="Sun Q."/>
        </authorList>
    </citation>
    <scope>NUCLEOTIDE SEQUENCE</scope>
    <source>
        <strain evidence="1">NSJ-12</strain>
    </source>
</reference>
<comment type="caution">
    <text evidence="1">The sequence shown here is derived from an EMBL/GenBank/DDBJ whole genome shotgun (WGS) entry which is preliminary data.</text>
</comment>